<dbReference type="HOGENOM" id="CLU_1865401_0_0_1"/>
<accession>A0A067P4X3</accession>
<dbReference type="InterPro" id="IPR041577">
    <property type="entry name" value="RT_RNaseH_2"/>
</dbReference>
<dbReference type="InterPro" id="IPR043502">
    <property type="entry name" value="DNA/RNA_pol_sf"/>
</dbReference>
<evidence type="ECO:0000313" key="3">
    <source>
        <dbReference type="EMBL" id="KDQ48900.1"/>
    </source>
</evidence>
<gene>
    <name evidence="3" type="ORF">JAAARDRAFT_201347</name>
</gene>
<dbReference type="GO" id="GO:0003824">
    <property type="term" value="F:catalytic activity"/>
    <property type="evidence" value="ECO:0007669"/>
    <property type="project" value="UniProtKB-KW"/>
</dbReference>
<evidence type="ECO:0000259" key="2">
    <source>
        <dbReference type="Pfam" id="PF17919"/>
    </source>
</evidence>
<dbReference type="OrthoDB" id="3201810at2759"/>
<feature type="domain" description="Reverse transcriptase/retrotransposon-derived protein RNase H-like" evidence="2">
    <location>
        <begin position="64"/>
        <end position="135"/>
    </location>
</feature>
<dbReference type="PANTHER" id="PTHR37984:SF5">
    <property type="entry name" value="PROTEIN NYNRIN-LIKE"/>
    <property type="match status" value="1"/>
</dbReference>
<protein>
    <recommendedName>
        <fullName evidence="2">Reverse transcriptase/retrotransposon-derived protein RNase H-like domain-containing protein</fullName>
    </recommendedName>
</protein>
<dbReference type="EMBL" id="KL197966">
    <property type="protein sequence ID" value="KDQ48900.1"/>
    <property type="molecule type" value="Genomic_DNA"/>
</dbReference>
<dbReference type="SUPFAM" id="SSF56672">
    <property type="entry name" value="DNA/RNA polymerases"/>
    <property type="match status" value="1"/>
</dbReference>
<dbReference type="InterPro" id="IPR043128">
    <property type="entry name" value="Rev_trsase/Diguanyl_cyclase"/>
</dbReference>
<proteinExistence type="predicted"/>
<dbReference type="AlphaFoldDB" id="A0A067P4X3"/>
<organism evidence="3 4">
    <name type="scientific">Jaapia argillacea MUCL 33604</name>
    <dbReference type="NCBI Taxonomy" id="933084"/>
    <lineage>
        <taxon>Eukaryota</taxon>
        <taxon>Fungi</taxon>
        <taxon>Dikarya</taxon>
        <taxon>Basidiomycota</taxon>
        <taxon>Agaricomycotina</taxon>
        <taxon>Agaricomycetes</taxon>
        <taxon>Agaricomycetidae</taxon>
        <taxon>Jaapiales</taxon>
        <taxon>Jaapiaceae</taxon>
        <taxon>Jaapia</taxon>
    </lineage>
</organism>
<evidence type="ECO:0000256" key="1">
    <source>
        <dbReference type="ARBA" id="ARBA00023268"/>
    </source>
</evidence>
<dbReference type="InterPro" id="IPR050951">
    <property type="entry name" value="Retrovirus_Pol_polyprotein"/>
</dbReference>
<dbReference type="Pfam" id="PF17919">
    <property type="entry name" value="RT_RNaseH_2"/>
    <property type="match status" value="1"/>
</dbReference>
<dbReference type="Proteomes" id="UP000027265">
    <property type="component" value="Unassembled WGS sequence"/>
</dbReference>
<keyword evidence="4" id="KW-1185">Reference proteome</keyword>
<keyword evidence="1" id="KW-0511">Multifunctional enzyme</keyword>
<dbReference type="PANTHER" id="PTHR37984">
    <property type="entry name" value="PROTEIN CBG26694"/>
    <property type="match status" value="1"/>
</dbReference>
<sequence>MGHLDIHWSMECPSADQGPTLKFISVASPGDTSYIIVFLPQLAEYTAILTPLTTKEAELDFPLWTECHQEAFDGIKDIVLSRECLTTIDHNNLEGNTMFVTTDASDWPTSAVLSVGPTWELSRPVAFESQQLSGATL</sequence>
<dbReference type="InParanoid" id="A0A067P4X3"/>
<dbReference type="Gene3D" id="3.30.70.270">
    <property type="match status" value="1"/>
</dbReference>
<reference evidence="4" key="1">
    <citation type="journal article" date="2014" name="Proc. Natl. Acad. Sci. U.S.A.">
        <title>Extensive sampling of basidiomycete genomes demonstrates inadequacy of the white-rot/brown-rot paradigm for wood decay fungi.</title>
        <authorList>
            <person name="Riley R."/>
            <person name="Salamov A.A."/>
            <person name="Brown D.W."/>
            <person name="Nagy L.G."/>
            <person name="Floudas D."/>
            <person name="Held B.W."/>
            <person name="Levasseur A."/>
            <person name="Lombard V."/>
            <person name="Morin E."/>
            <person name="Otillar R."/>
            <person name="Lindquist E.A."/>
            <person name="Sun H."/>
            <person name="LaButti K.M."/>
            <person name="Schmutz J."/>
            <person name="Jabbour D."/>
            <person name="Luo H."/>
            <person name="Baker S.E."/>
            <person name="Pisabarro A.G."/>
            <person name="Walton J.D."/>
            <person name="Blanchette R.A."/>
            <person name="Henrissat B."/>
            <person name="Martin F."/>
            <person name="Cullen D."/>
            <person name="Hibbett D.S."/>
            <person name="Grigoriev I.V."/>
        </authorList>
    </citation>
    <scope>NUCLEOTIDE SEQUENCE [LARGE SCALE GENOMIC DNA]</scope>
    <source>
        <strain evidence="4">MUCL 33604</strain>
    </source>
</reference>
<evidence type="ECO:0000313" key="4">
    <source>
        <dbReference type="Proteomes" id="UP000027265"/>
    </source>
</evidence>
<name>A0A067P4X3_9AGAM</name>
<dbReference type="STRING" id="933084.A0A067P4X3"/>